<feature type="domain" description="LOB" evidence="3">
    <location>
        <begin position="1"/>
        <end position="60"/>
    </location>
</feature>
<dbReference type="PANTHER" id="PTHR48045:SF26">
    <property type="entry name" value="UDP-GLYCOSYLTRANSFERASE 74E2-LIKE"/>
    <property type="match status" value="1"/>
</dbReference>
<protein>
    <submittedName>
        <fullName evidence="4">UDP-glycosyltransferase 74E2-like</fullName>
    </submittedName>
</protein>
<keyword evidence="2 4" id="KW-0808">Transferase</keyword>
<dbReference type="PANTHER" id="PTHR48045">
    <property type="entry name" value="UDP-GLYCOSYLTRANSFERASE 72B1"/>
    <property type="match status" value="1"/>
</dbReference>
<gene>
    <name evidence="4" type="ORF">Pyn_20499</name>
</gene>
<evidence type="ECO:0000313" key="5">
    <source>
        <dbReference type="Proteomes" id="UP000250321"/>
    </source>
</evidence>
<dbReference type="Gene3D" id="3.40.50.2000">
    <property type="entry name" value="Glycogen Phosphorylase B"/>
    <property type="match status" value="1"/>
</dbReference>
<dbReference type="Pfam" id="PF03195">
    <property type="entry name" value="LOB"/>
    <property type="match status" value="1"/>
</dbReference>
<keyword evidence="5" id="KW-1185">Reference proteome</keyword>
<dbReference type="GO" id="GO:0008194">
    <property type="term" value="F:UDP-glycosyltransferase activity"/>
    <property type="evidence" value="ECO:0007669"/>
    <property type="project" value="InterPro"/>
</dbReference>
<sequence length="296" mass="32805">MSKILSELPISERAVAAWTMTIEAHARITDPIYGCISYILNLEQQVLNIQAQLNEAHVQLAHAVASVANPTEQAEMANPTEQAEMANPTEQARVANPAKFASLPEFSLTHTNNVDNEINNLNYHVSGSYENLVNIPTENVSDGWVNNEEDFIQGNISLRAIGVLEDMLVQLLKANKYEALCSKVQSQWLDLKKACTVVYVSFGSVANLEEKQMEELALGLKRSKTSFMWVVRESEIQKLPSNFEEQTSEKGLVVNWCPQLQALAHRAIGCFMTHCGWNSTLEALSLGVPMVATTVD</sequence>
<dbReference type="InterPro" id="IPR004883">
    <property type="entry name" value="LOB"/>
</dbReference>
<dbReference type="CDD" id="cd03784">
    <property type="entry name" value="GT1_Gtf-like"/>
    <property type="match status" value="1"/>
</dbReference>
<name>A0A314Z5Q1_PRUYE</name>
<evidence type="ECO:0000259" key="3">
    <source>
        <dbReference type="PROSITE" id="PS50891"/>
    </source>
</evidence>
<evidence type="ECO:0000256" key="2">
    <source>
        <dbReference type="ARBA" id="ARBA00022679"/>
    </source>
</evidence>
<dbReference type="SUPFAM" id="SSF53756">
    <property type="entry name" value="UDP-Glycosyltransferase/glycogen phosphorylase"/>
    <property type="match status" value="1"/>
</dbReference>
<comment type="similarity">
    <text evidence="1">Belongs to the LOB domain-containing protein family.</text>
</comment>
<organism evidence="4 5">
    <name type="scientific">Prunus yedoensis var. nudiflora</name>
    <dbReference type="NCBI Taxonomy" id="2094558"/>
    <lineage>
        <taxon>Eukaryota</taxon>
        <taxon>Viridiplantae</taxon>
        <taxon>Streptophyta</taxon>
        <taxon>Embryophyta</taxon>
        <taxon>Tracheophyta</taxon>
        <taxon>Spermatophyta</taxon>
        <taxon>Magnoliopsida</taxon>
        <taxon>eudicotyledons</taxon>
        <taxon>Gunneridae</taxon>
        <taxon>Pentapetalae</taxon>
        <taxon>rosids</taxon>
        <taxon>fabids</taxon>
        <taxon>Rosales</taxon>
        <taxon>Rosaceae</taxon>
        <taxon>Amygdaloideae</taxon>
        <taxon>Amygdaleae</taxon>
        <taxon>Prunus</taxon>
    </lineage>
</organism>
<reference evidence="4 5" key="1">
    <citation type="submission" date="2018-02" db="EMBL/GenBank/DDBJ databases">
        <title>Draft genome of wild Prunus yedoensis var. nudiflora.</title>
        <authorList>
            <person name="Baek S."/>
            <person name="Kim J.-H."/>
            <person name="Choi K."/>
            <person name="Kim G.-B."/>
            <person name="Cho A."/>
            <person name="Jang H."/>
            <person name="Shin C.-H."/>
            <person name="Yu H.-J."/>
            <person name="Mun J.-H."/>
        </authorList>
    </citation>
    <scope>NUCLEOTIDE SEQUENCE [LARGE SCALE GENOMIC DNA]</scope>
    <source>
        <strain evidence="5">cv. Jeju island</strain>
        <tissue evidence="4">Leaf</tissue>
    </source>
</reference>
<dbReference type="Pfam" id="PF00201">
    <property type="entry name" value="UDPGT"/>
    <property type="match status" value="1"/>
</dbReference>
<dbReference type="EMBL" id="PJQY01000331">
    <property type="protein sequence ID" value="PQQ12784.1"/>
    <property type="molecule type" value="Genomic_DNA"/>
</dbReference>
<proteinExistence type="inferred from homology"/>
<dbReference type="Proteomes" id="UP000250321">
    <property type="component" value="Unassembled WGS sequence"/>
</dbReference>
<accession>A0A314Z5Q1</accession>
<dbReference type="InterPro" id="IPR002213">
    <property type="entry name" value="UDP_glucos_trans"/>
</dbReference>
<dbReference type="PROSITE" id="PS50891">
    <property type="entry name" value="LOB"/>
    <property type="match status" value="1"/>
</dbReference>
<evidence type="ECO:0000256" key="1">
    <source>
        <dbReference type="ARBA" id="ARBA00005474"/>
    </source>
</evidence>
<evidence type="ECO:0000313" key="4">
    <source>
        <dbReference type="EMBL" id="PQQ12784.1"/>
    </source>
</evidence>
<dbReference type="AlphaFoldDB" id="A0A314Z5Q1"/>
<comment type="caution">
    <text evidence="4">The sequence shown here is derived from an EMBL/GenBank/DDBJ whole genome shotgun (WGS) entry which is preliminary data.</text>
</comment>
<dbReference type="OrthoDB" id="5835829at2759"/>